<accession>A0A8H3WAK2</accession>
<proteinExistence type="predicted"/>
<evidence type="ECO:0000313" key="3">
    <source>
        <dbReference type="EMBL" id="KAF0323494.1"/>
    </source>
</evidence>
<comment type="caution">
    <text evidence="3">The sequence shown here is derived from an EMBL/GenBank/DDBJ whole genome shotgun (WGS) entry which is preliminary data.</text>
</comment>
<dbReference type="EMBL" id="WOWK01000051">
    <property type="protein sequence ID" value="KAF0323494.1"/>
    <property type="molecule type" value="Genomic_DNA"/>
</dbReference>
<evidence type="ECO:0000256" key="1">
    <source>
        <dbReference type="SAM" id="MobiDB-lite"/>
    </source>
</evidence>
<evidence type="ECO:0000313" key="4">
    <source>
        <dbReference type="Proteomes" id="UP000434172"/>
    </source>
</evidence>
<evidence type="ECO:0000256" key="2">
    <source>
        <dbReference type="SAM" id="SignalP"/>
    </source>
</evidence>
<organism evidence="3 4">
    <name type="scientific">Colletotrichum asianum</name>
    <dbReference type="NCBI Taxonomy" id="702518"/>
    <lineage>
        <taxon>Eukaryota</taxon>
        <taxon>Fungi</taxon>
        <taxon>Dikarya</taxon>
        <taxon>Ascomycota</taxon>
        <taxon>Pezizomycotina</taxon>
        <taxon>Sordariomycetes</taxon>
        <taxon>Hypocreomycetidae</taxon>
        <taxon>Glomerellales</taxon>
        <taxon>Glomerellaceae</taxon>
        <taxon>Colletotrichum</taxon>
        <taxon>Colletotrichum gloeosporioides species complex</taxon>
    </lineage>
</organism>
<protein>
    <recommendedName>
        <fullName evidence="5">Secreted protein</fullName>
    </recommendedName>
</protein>
<dbReference type="Proteomes" id="UP000434172">
    <property type="component" value="Unassembled WGS sequence"/>
</dbReference>
<name>A0A8H3WAK2_9PEZI</name>
<evidence type="ECO:0008006" key="5">
    <source>
        <dbReference type="Google" id="ProtNLM"/>
    </source>
</evidence>
<gene>
    <name evidence="3" type="ORF">GQ607_009175</name>
</gene>
<keyword evidence="4" id="KW-1185">Reference proteome</keyword>
<sequence length="84" mass="9034">MKPTAIIQLIVAASAVTHVSCVPWKKFTPHWNKLSAFAGTEGGEPNLAARWDWRRDSGQSWGRRSKGEVVTGDPASVTGETGGK</sequence>
<reference evidence="3 4" key="1">
    <citation type="submission" date="2019-12" db="EMBL/GenBank/DDBJ databases">
        <title>A genome sequence resource for the geographically widespread anthracnose pathogen Colletotrichum asianum.</title>
        <authorList>
            <person name="Meng Y."/>
        </authorList>
    </citation>
    <scope>NUCLEOTIDE SEQUENCE [LARGE SCALE GENOMIC DNA]</scope>
    <source>
        <strain evidence="3 4">ICMP 18580</strain>
    </source>
</reference>
<feature type="region of interest" description="Disordered" evidence="1">
    <location>
        <begin position="57"/>
        <end position="84"/>
    </location>
</feature>
<feature type="signal peptide" evidence="2">
    <location>
        <begin position="1"/>
        <end position="21"/>
    </location>
</feature>
<dbReference type="AlphaFoldDB" id="A0A8H3WAK2"/>
<keyword evidence="2" id="KW-0732">Signal</keyword>
<feature type="chain" id="PRO_5034601653" description="Secreted protein" evidence="2">
    <location>
        <begin position="22"/>
        <end position="84"/>
    </location>
</feature>